<accession>A0A8H7ESG1</accession>
<dbReference type="OrthoDB" id="2385978at2759"/>
<organism evidence="2 3">
    <name type="scientific">Apophysomyces ossiformis</name>
    <dbReference type="NCBI Taxonomy" id="679940"/>
    <lineage>
        <taxon>Eukaryota</taxon>
        <taxon>Fungi</taxon>
        <taxon>Fungi incertae sedis</taxon>
        <taxon>Mucoromycota</taxon>
        <taxon>Mucoromycotina</taxon>
        <taxon>Mucoromycetes</taxon>
        <taxon>Mucorales</taxon>
        <taxon>Mucorineae</taxon>
        <taxon>Mucoraceae</taxon>
        <taxon>Apophysomyces</taxon>
    </lineage>
</organism>
<gene>
    <name evidence="2" type="ORF">EC973_000184</name>
</gene>
<proteinExistence type="predicted"/>
<reference evidence="2" key="1">
    <citation type="submission" date="2020-01" db="EMBL/GenBank/DDBJ databases">
        <title>Genome Sequencing of Three Apophysomyces-Like Fungal Strains Confirms a Novel Fungal Genus in the Mucoromycota with divergent Burkholderia-like Endosymbiotic Bacteria.</title>
        <authorList>
            <person name="Stajich J.E."/>
            <person name="Macias A.M."/>
            <person name="Carter-House D."/>
            <person name="Lovett B."/>
            <person name="Kasson L.R."/>
            <person name="Berry K."/>
            <person name="Grigoriev I."/>
            <person name="Chang Y."/>
            <person name="Spatafora J."/>
            <person name="Kasson M.T."/>
        </authorList>
    </citation>
    <scope>NUCLEOTIDE SEQUENCE</scope>
    <source>
        <strain evidence="2">NRRL A-21654</strain>
    </source>
</reference>
<dbReference type="AlphaFoldDB" id="A0A8H7ESG1"/>
<evidence type="ECO:0000256" key="1">
    <source>
        <dbReference type="SAM" id="Phobius"/>
    </source>
</evidence>
<evidence type="ECO:0000313" key="2">
    <source>
        <dbReference type="EMBL" id="KAF7731376.1"/>
    </source>
</evidence>
<dbReference type="Proteomes" id="UP000605846">
    <property type="component" value="Unassembled WGS sequence"/>
</dbReference>
<name>A0A8H7ESG1_9FUNG</name>
<comment type="caution">
    <text evidence="2">The sequence shown here is derived from an EMBL/GenBank/DDBJ whole genome shotgun (WGS) entry which is preliminary data.</text>
</comment>
<keyword evidence="1" id="KW-0472">Membrane</keyword>
<feature type="transmembrane region" description="Helical" evidence="1">
    <location>
        <begin position="41"/>
        <end position="63"/>
    </location>
</feature>
<protein>
    <submittedName>
        <fullName evidence="2">Uncharacterized protein</fullName>
    </submittedName>
</protein>
<feature type="transmembrane region" description="Helical" evidence="1">
    <location>
        <begin position="112"/>
        <end position="131"/>
    </location>
</feature>
<keyword evidence="1" id="KW-1133">Transmembrane helix</keyword>
<evidence type="ECO:0000313" key="3">
    <source>
        <dbReference type="Proteomes" id="UP000605846"/>
    </source>
</evidence>
<keyword evidence="3" id="KW-1185">Reference proteome</keyword>
<dbReference type="EMBL" id="JABAYA010000010">
    <property type="protein sequence ID" value="KAF7731376.1"/>
    <property type="molecule type" value="Genomic_DNA"/>
</dbReference>
<keyword evidence="1" id="KW-0812">Transmembrane</keyword>
<sequence>MIPAPITVFGVVNLILGLVALGGLFAVFVNMMQYIRTLAHAIWVSIFLVLVDGFINVILFITIRGDYLNSCIASASTTLNQNVQHSVSNGSVGFNFARDDFYNCDKLWQDELKFSFIAILLMIVLYVYWAACIHSLSHKMYCVELTKMRLANGDYQGGPMAPPAAMGMPPNPIPPVVPPPPPPMANRSNVIVLNNEKPREKPKQKKKTMTTFSFKKPTWRTPIDNESTSSLISSPSPCLLDFKLGIDGDVVHLDRSSPIGNVKRKSLPTLQENLSKNTY</sequence>
<feature type="transmembrane region" description="Helical" evidence="1">
    <location>
        <begin position="6"/>
        <end position="29"/>
    </location>
</feature>